<organism evidence="1">
    <name type="scientific">viral metagenome</name>
    <dbReference type="NCBI Taxonomy" id="1070528"/>
    <lineage>
        <taxon>unclassified sequences</taxon>
        <taxon>metagenomes</taxon>
        <taxon>organismal metagenomes</taxon>
    </lineage>
</organism>
<dbReference type="AlphaFoldDB" id="A0A6C0IPL6"/>
<accession>A0A6C0IPL6</accession>
<protein>
    <submittedName>
        <fullName evidence="1">Uncharacterized protein</fullName>
    </submittedName>
</protein>
<sequence length="34" mass="4222">MINNFKRIFGNEKDVVFVLEITNKEQFNWFRRTS</sequence>
<evidence type="ECO:0000313" key="1">
    <source>
        <dbReference type="EMBL" id="QHT94540.1"/>
    </source>
</evidence>
<proteinExistence type="predicted"/>
<reference evidence="1" key="1">
    <citation type="journal article" date="2020" name="Nature">
        <title>Giant virus diversity and host interactions through global metagenomics.</title>
        <authorList>
            <person name="Schulz F."/>
            <person name="Roux S."/>
            <person name="Paez-Espino D."/>
            <person name="Jungbluth S."/>
            <person name="Walsh D.A."/>
            <person name="Denef V.J."/>
            <person name="McMahon K.D."/>
            <person name="Konstantinidis K.T."/>
            <person name="Eloe-Fadrosh E.A."/>
            <person name="Kyrpides N.C."/>
            <person name="Woyke T."/>
        </authorList>
    </citation>
    <scope>NUCLEOTIDE SEQUENCE</scope>
    <source>
        <strain evidence="1">GVMAG-M-3300024258-28</strain>
    </source>
</reference>
<dbReference type="EMBL" id="MN740224">
    <property type="protein sequence ID" value="QHT94540.1"/>
    <property type="molecule type" value="Genomic_DNA"/>
</dbReference>
<name>A0A6C0IPL6_9ZZZZ</name>